<feature type="transmembrane region" description="Helical" evidence="5">
    <location>
        <begin position="45"/>
        <end position="63"/>
    </location>
</feature>
<reference evidence="8" key="1">
    <citation type="journal article" date="2013" name="BMC Microbiol.">
        <title>Taxonomy and evolution of bacteriochlorophyll a-containing members of the OM60/NOR5 clade of marine gammaproteobacteria: description of Luminiphilus syltensis gen. nov., sp. nov., reclassification of Haliea rubra as Pseudohaliea rubra gen. nov., comb. nov., and emendation of Chromatocurvus halotolerans.</title>
        <authorList>
            <person name="Spring S."/>
            <person name="Riedel T."/>
            <person name="Sproer C."/>
            <person name="Yan S."/>
            <person name="Harder J."/>
            <person name="Fuchs B.M."/>
        </authorList>
    </citation>
    <scope>NUCLEOTIDE SEQUENCE [LARGE SCALE GENOMIC DNA]</scope>
    <source>
        <strain evidence="8">NOR51-B</strain>
    </source>
</reference>
<dbReference type="AlphaFoldDB" id="B8KXF9"/>
<evidence type="ECO:0000256" key="5">
    <source>
        <dbReference type="SAM" id="Phobius"/>
    </source>
</evidence>
<evidence type="ECO:0000256" key="1">
    <source>
        <dbReference type="ARBA" id="ARBA00004141"/>
    </source>
</evidence>
<protein>
    <submittedName>
        <fullName evidence="7">NnrU family protein</fullName>
    </submittedName>
</protein>
<evidence type="ECO:0000256" key="3">
    <source>
        <dbReference type="ARBA" id="ARBA00022989"/>
    </source>
</evidence>
<dbReference type="HOGENOM" id="CLU_104582_1_0_6"/>
<dbReference type="Proteomes" id="UP000004699">
    <property type="component" value="Unassembled WGS sequence"/>
</dbReference>
<feature type="domain" description="NnrU" evidence="6">
    <location>
        <begin position="1"/>
        <end position="149"/>
    </location>
</feature>
<comment type="subcellular location">
    <subcellularLocation>
        <location evidence="1">Membrane</location>
        <topology evidence="1">Multi-pass membrane protein</topology>
    </subcellularLocation>
</comment>
<feature type="transmembrane region" description="Helical" evidence="5">
    <location>
        <begin position="7"/>
        <end position="25"/>
    </location>
</feature>
<dbReference type="Pfam" id="PF07298">
    <property type="entry name" value="NnrU"/>
    <property type="match status" value="1"/>
</dbReference>
<organism evidence="7 8">
    <name type="scientific">Luminiphilus syltensis NOR5-1B</name>
    <dbReference type="NCBI Taxonomy" id="565045"/>
    <lineage>
        <taxon>Bacteria</taxon>
        <taxon>Pseudomonadati</taxon>
        <taxon>Pseudomonadota</taxon>
        <taxon>Gammaproteobacteria</taxon>
        <taxon>Cellvibrionales</taxon>
        <taxon>Halieaceae</taxon>
        <taxon>Luminiphilus</taxon>
    </lineage>
</organism>
<keyword evidence="8" id="KW-1185">Reference proteome</keyword>
<gene>
    <name evidence="7" type="ORF">NOR51B_2444</name>
</gene>
<name>B8KXF9_9GAMM</name>
<feature type="transmembrane region" description="Helical" evidence="5">
    <location>
        <begin position="128"/>
        <end position="148"/>
    </location>
</feature>
<proteinExistence type="predicted"/>
<feature type="transmembrane region" description="Helical" evidence="5">
    <location>
        <begin position="83"/>
        <end position="108"/>
    </location>
</feature>
<sequence>MGSAGRAVMAVLILASIYLMAVGYQPAMGTFFWGRNPMLVGINNLLVLLAVYLMVASTVKPAIVAKIRHPQLTAVKAWAVGHLLVNGDAASFILFGGLLAWAVASVIIINKQDGKPELVSTSGAGKEVMTVVITLVVFGGIAWVHNYLGYPVFG</sequence>
<evidence type="ECO:0000256" key="4">
    <source>
        <dbReference type="ARBA" id="ARBA00023136"/>
    </source>
</evidence>
<dbReference type="GO" id="GO:0016020">
    <property type="term" value="C:membrane"/>
    <property type="evidence" value="ECO:0007669"/>
    <property type="project" value="UniProtKB-SubCell"/>
</dbReference>
<evidence type="ECO:0000259" key="6">
    <source>
        <dbReference type="Pfam" id="PF07298"/>
    </source>
</evidence>
<keyword evidence="4 5" id="KW-0472">Membrane</keyword>
<dbReference type="EMBL" id="DS999411">
    <property type="protein sequence ID" value="EED36492.1"/>
    <property type="molecule type" value="Genomic_DNA"/>
</dbReference>
<evidence type="ECO:0000313" key="8">
    <source>
        <dbReference type="Proteomes" id="UP000004699"/>
    </source>
</evidence>
<dbReference type="STRING" id="565045.NOR51B_2444"/>
<accession>B8KXF9</accession>
<keyword evidence="2 5" id="KW-0812">Transmembrane</keyword>
<keyword evidence="3 5" id="KW-1133">Transmembrane helix</keyword>
<evidence type="ECO:0000313" key="7">
    <source>
        <dbReference type="EMBL" id="EED36492.1"/>
    </source>
</evidence>
<evidence type="ECO:0000256" key="2">
    <source>
        <dbReference type="ARBA" id="ARBA00022692"/>
    </source>
</evidence>
<dbReference type="InterPro" id="IPR009915">
    <property type="entry name" value="NnrU_dom"/>
</dbReference>
<dbReference type="eggNOG" id="COG4094">
    <property type="taxonomic scope" value="Bacteria"/>
</dbReference>